<dbReference type="AlphaFoldDB" id="A0A1F6EFY6"/>
<keyword evidence="1" id="KW-0472">Membrane</keyword>
<name>A0A1F6EFY6_9BACT</name>
<gene>
    <name evidence="2" type="ORF">A3A38_04470</name>
</gene>
<evidence type="ECO:0000313" key="2">
    <source>
        <dbReference type="EMBL" id="OGG72565.1"/>
    </source>
</evidence>
<organism evidence="2 3">
    <name type="scientific">Candidatus Kaiserbacteria bacterium RIFCSPLOWO2_01_FULL_53_17</name>
    <dbReference type="NCBI Taxonomy" id="1798511"/>
    <lineage>
        <taxon>Bacteria</taxon>
        <taxon>Candidatus Kaiseribacteriota</taxon>
    </lineage>
</organism>
<accession>A0A1F6EFY6</accession>
<dbReference type="Proteomes" id="UP000177306">
    <property type="component" value="Unassembled WGS sequence"/>
</dbReference>
<protein>
    <submittedName>
        <fullName evidence="2">Uncharacterized protein</fullName>
    </submittedName>
</protein>
<proteinExistence type="predicted"/>
<keyword evidence="1" id="KW-1133">Transmembrane helix</keyword>
<keyword evidence="1" id="KW-0812">Transmembrane</keyword>
<sequence>MLYILASDFTGLAAVVLWLGATTNPLWYLLLALIAGSIGIIWLHVFAIQVIEGSAARVDHWTDKLIALENTNGIEGGVKIFSSLEYETLKKKPALSFIHLIWIMRACMVVWVVIGATALMMFLKSIGVEPWQKFLEHCLQ</sequence>
<dbReference type="EMBL" id="MFLY01000042">
    <property type="protein sequence ID" value="OGG72565.1"/>
    <property type="molecule type" value="Genomic_DNA"/>
</dbReference>
<reference evidence="2 3" key="1">
    <citation type="journal article" date="2016" name="Nat. Commun.">
        <title>Thousands of microbial genomes shed light on interconnected biogeochemical processes in an aquifer system.</title>
        <authorList>
            <person name="Anantharaman K."/>
            <person name="Brown C.T."/>
            <person name="Hug L.A."/>
            <person name="Sharon I."/>
            <person name="Castelle C.J."/>
            <person name="Probst A.J."/>
            <person name="Thomas B.C."/>
            <person name="Singh A."/>
            <person name="Wilkins M.J."/>
            <person name="Karaoz U."/>
            <person name="Brodie E.L."/>
            <person name="Williams K.H."/>
            <person name="Hubbard S.S."/>
            <person name="Banfield J.F."/>
        </authorList>
    </citation>
    <scope>NUCLEOTIDE SEQUENCE [LARGE SCALE GENOMIC DNA]</scope>
</reference>
<feature type="transmembrane region" description="Helical" evidence="1">
    <location>
        <begin position="26"/>
        <end position="47"/>
    </location>
</feature>
<feature type="transmembrane region" description="Helical" evidence="1">
    <location>
        <begin position="100"/>
        <end position="123"/>
    </location>
</feature>
<evidence type="ECO:0000256" key="1">
    <source>
        <dbReference type="SAM" id="Phobius"/>
    </source>
</evidence>
<comment type="caution">
    <text evidence="2">The sequence shown here is derived from an EMBL/GenBank/DDBJ whole genome shotgun (WGS) entry which is preliminary data.</text>
</comment>
<evidence type="ECO:0000313" key="3">
    <source>
        <dbReference type="Proteomes" id="UP000177306"/>
    </source>
</evidence>